<feature type="transmembrane region" description="Helical" evidence="8">
    <location>
        <begin position="451"/>
        <end position="472"/>
    </location>
</feature>
<feature type="transmembrane region" description="Helical" evidence="8">
    <location>
        <begin position="92"/>
        <end position="119"/>
    </location>
</feature>
<dbReference type="eggNOG" id="COG1807">
    <property type="taxonomic scope" value="Bacteria"/>
</dbReference>
<evidence type="ECO:0000256" key="3">
    <source>
        <dbReference type="ARBA" id="ARBA00022676"/>
    </source>
</evidence>
<dbReference type="GO" id="GO:0005886">
    <property type="term" value="C:plasma membrane"/>
    <property type="evidence" value="ECO:0007669"/>
    <property type="project" value="UniProtKB-SubCell"/>
</dbReference>
<gene>
    <name evidence="11" type="ordered locus">AMED_5669</name>
</gene>
<evidence type="ECO:0000313" key="12">
    <source>
        <dbReference type="Proteomes" id="UP000000328"/>
    </source>
</evidence>
<keyword evidence="5 8" id="KW-0812">Transmembrane</keyword>
<feature type="transmembrane region" description="Helical" evidence="8">
    <location>
        <begin position="391"/>
        <end position="412"/>
    </location>
</feature>
<feature type="transmembrane region" description="Helical" evidence="8">
    <location>
        <begin position="229"/>
        <end position="246"/>
    </location>
</feature>
<dbReference type="GO" id="GO:0016763">
    <property type="term" value="F:pentosyltransferase activity"/>
    <property type="evidence" value="ECO:0007669"/>
    <property type="project" value="TreeGrafter"/>
</dbReference>
<dbReference type="GO" id="GO:0009103">
    <property type="term" value="P:lipopolysaccharide biosynthetic process"/>
    <property type="evidence" value="ECO:0007669"/>
    <property type="project" value="UniProtKB-ARBA"/>
</dbReference>
<dbReference type="KEGG" id="amd:AMED_5669"/>
<name>A0A0H3D9U7_AMYMU</name>
<evidence type="ECO:0000256" key="5">
    <source>
        <dbReference type="ARBA" id="ARBA00022692"/>
    </source>
</evidence>
<feature type="domain" description="Glycosyltransferase RgtA/B/C/D-like" evidence="9">
    <location>
        <begin position="81"/>
        <end position="243"/>
    </location>
</feature>
<dbReference type="InterPro" id="IPR038731">
    <property type="entry name" value="RgtA/B/C-like"/>
</dbReference>
<accession>A0A0H3D9U7</accession>
<comment type="subcellular location">
    <subcellularLocation>
        <location evidence="1">Cell membrane</location>
        <topology evidence="1">Multi-pass membrane protein</topology>
    </subcellularLocation>
</comment>
<evidence type="ECO:0000259" key="9">
    <source>
        <dbReference type="Pfam" id="PF13231"/>
    </source>
</evidence>
<dbReference type="InterPro" id="IPR056785">
    <property type="entry name" value="YkcA/B-like_C"/>
</dbReference>
<dbReference type="AlphaFoldDB" id="A0A0H3D9U7"/>
<dbReference type="Pfam" id="PF24878">
    <property type="entry name" value="YkcB_C"/>
    <property type="match status" value="1"/>
</dbReference>
<dbReference type="HOGENOM" id="CLU_007261_1_0_11"/>
<evidence type="ECO:0000313" key="11">
    <source>
        <dbReference type="EMBL" id="ADJ47421.1"/>
    </source>
</evidence>
<organism evidence="11 12">
    <name type="scientific">Amycolatopsis mediterranei (strain U-32)</name>
    <dbReference type="NCBI Taxonomy" id="749927"/>
    <lineage>
        <taxon>Bacteria</taxon>
        <taxon>Bacillati</taxon>
        <taxon>Actinomycetota</taxon>
        <taxon>Actinomycetes</taxon>
        <taxon>Pseudonocardiales</taxon>
        <taxon>Pseudonocardiaceae</taxon>
        <taxon>Amycolatopsis</taxon>
    </lineage>
</organism>
<feature type="transmembrane region" description="Helical" evidence="8">
    <location>
        <begin position="366"/>
        <end position="385"/>
    </location>
</feature>
<dbReference type="PANTHER" id="PTHR33908:SF3">
    <property type="entry name" value="UNDECAPRENYL PHOSPHATE-ALPHA-4-AMINO-4-DEOXY-L-ARABINOSE ARABINOSYL TRANSFERASE"/>
    <property type="match status" value="1"/>
</dbReference>
<dbReference type="Pfam" id="PF13231">
    <property type="entry name" value="PMT_2"/>
    <property type="match status" value="1"/>
</dbReference>
<evidence type="ECO:0000256" key="1">
    <source>
        <dbReference type="ARBA" id="ARBA00004651"/>
    </source>
</evidence>
<feature type="transmembrane region" description="Helical" evidence="8">
    <location>
        <begin position="484"/>
        <end position="505"/>
    </location>
</feature>
<dbReference type="PATRIC" id="fig|749927.5.peg.5885"/>
<dbReference type="OrthoDB" id="5241882at2"/>
<dbReference type="Proteomes" id="UP000000328">
    <property type="component" value="Chromosome"/>
</dbReference>
<feature type="transmembrane region" description="Helical" evidence="8">
    <location>
        <begin position="204"/>
        <end position="222"/>
    </location>
</feature>
<feature type="transmembrane region" description="Helical" evidence="8">
    <location>
        <begin position="424"/>
        <end position="445"/>
    </location>
</feature>
<evidence type="ECO:0000259" key="10">
    <source>
        <dbReference type="Pfam" id="PF24878"/>
    </source>
</evidence>
<evidence type="ECO:0000256" key="4">
    <source>
        <dbReference type="ARBA" id="ARBA00022679"/>
    </source>
</evidence>
<evidence type="ECO:0000256" key="8">
    <source>
        <dbReference type="SAM" id="Phobius"/>
    </source>
</evidence>
<dbReference type="GeneID" id="92873351"/>
<keyword evidence="7 8" id="KW-0472">Membrane</keyword>
<dbReference type="RefSeq" id="WP_013227479.1">
    <property type="nucleotide sequence ID" value="NC_014318.1"/>
</dbReference>
<keyword evidence="3" id="KW-0328">Glycosyltransferase</keyword>
<evidence type="ECO:0000256" key="6">
    <source>
        <dbReference type="ARBA" id="ARBA00022989"/>
    </source>
</evidence>
<sequence>MSVVGAPATAPPAVPGSRAGTRWRLWALGAICAVAALLYAWKIGDGRLGNTYYSAAVKSMTHSVTNFLFGSFDSYGVFTVDKPPMALWPQAISVLVFGYHGWALLLPQVLEGVAAVFLLHRTVRRWAGEDAALLAALILALTPITVAINRDTNPDTLLVLLLVAAAYAVTRSLQAQSGRGRTTWLVWCAFFVGCGFLTKMLQAWIVVPGIALACFAGTDAPVKRKIMDLLAAGAALIVSSFWWVALHDWWPGDKPYMGGSTDGTAWNLIFGYNGFGRVFGGDNNMSFGGGFPGGLPGDLPPGLSLPSGLMAAFGGGGTGLGRMFGDGVGDQISWLLPLSLLVLVVVAVAGVRRMRAKLPAEPAQRGGWLLWGSWLLVTAVVFSYAQGIWHPYYTTMLAPAIAAISAAGLVRFGRAYRDSEGMGWLLLPLAIALTAAWAFVLASRAPSWHGWARWALLVVAAVAVAGLVIGRLSPSWTSSLGRPALVAGLVALLLVPGVWSAGTAFQATSSGGMGLAAAGPAAAGFGGGMPAGMPGMPGMPPGMPGTSPAAANGLAGMGNPFSGGGLTDEQRRIVDYAKRHSDGAAITLAVNSPAMMSANYIIGTDETVIGMGGFMGTDPSPSLDQLTGWVADGRLKFVLSSASGASAAPPGRGFGGGMSGDMGALMGQRQQWVEQHCTPVDPAAYGGSPRPATPLPFPLSMVGGGQTLYQCHA</sequence>
<keyword evidence="6 8" id="KW-1133">Transmembrane helix</keyword>
<evidence type="ECO:0000256" key="7">
    <source>
        <dbReference type="ARBA" id="ARBA00023136"/>
    </source>
</evidence>
<dbReference type="InterPro" id="IPR050297">
    <property type="entry name" value="LipidA_mod_glycosyltrf_83"/>
</dbReference>
<feature type="transmembrane region" description="Helical" evidence="8">
    <location>
        <begin position="332"/>
        <end position="354"/>
    </location>
</feature>
<keyword evidence="4" id="KW-0808">Transferase</keyword>
<feature type="transmembrane region" description="Helical" evidence="8">
    <location>
        <begin position="131"/>
        <end position="148"/>
    </location>
</feature>
<feature type="transmembrane region" description="Helical" evidence="8">
    <location>
        <begin position="23"/>
        <end position="41"/>
    </location>
</feature>
<protein>
    <submittedName>
        <fullName evidence="11">Integral membrane protein</fullName>
    </submittedName>
</protein>
<dbReference type="EMBL" id="CP002000">
    <property type="protein sequence ID" value="ADJ47421.1"/>
    <property type="molecule type" value="Genomic_DNA"/>
</dbReference>
<dbReference type="PANTHER" id="PTHR33908">
    <property type="entry name" value="MANNOSYLTRANSFERASE YKCB-RELATED"/>
    <property type="match status" value="1"/>
</dbReference>
<dbReference type="GO" id="GO:0010041">
    <property type="term" value="P:response to iron(III) ion"/>
    <property type="evidence" value="ECO:0007669"/>
    <property type="project" value="TreeGrafter"/>
</dbReference>
<reference evidence="11 12" key="1">
    <citation type="journal article" date="2010" name="Cell Res.">
        <title>Complete genome sequence of the rifamycin SV-producing Amycolatopsis mediterranei U32 revealed its genetic characteristics in phylogeny and metabolism.</title>
        <authorList>
            <person name="Zhao W."/>
            <person name="Zhong Y."/>
            <person name="Yuan H."/>
            <person name="Wang J."/>
            <person name="Zheng H."/>
            <person name="Wang Y."/>
            <person name="Cen X."/>
            <person name="Xu F."/>
            <person name="Bai J."/>
            <person name="Han X."/>
            <person name="Lu G."/>
            <person name="Zhu Y."/>
            <person name="Shao Z."/>
            <person name="Yan H."/>
            <person name="Li C."/>
            <person name="Peng N."/>
            <person name="Zhang Z."/>
            <person name="Zhang Y."/>
            <person name="Lin W."/>
            <person name="Fan Y."/>
            <person name="Qin Z."/>
            <person name="Hu Y."/>
            <person name="Zhu B."/>
            <person name="Wang S."/>
            <person name="Ding X."/>
            <person name="Zhao G.P."/>
        </authorList>
    </citation>
    <scope>NUCLEOTIDE SEQUENCE [LARGE SCALE GENOMIC DNA]</scope>
    <source>
        <strain evidence="12">U-32</strain>
    </source>
</reference>
<keyword evidence="2" id="KW-1003">Cell membrane</keyword>
<evidence type="ECO:0000256" key="2">
    <source>
        <dbReference type="ARBA" id="ARBA00022475"/>
    </source>
</evidence>
<proteinExistence type="predicted"/>
<feature type="domain" description="Putative mannosyltransferase YkcA/B-like C-terminal" evidence="10">
    <location>
        <begin position="573"/>
        <end position="676"/>
    </location>
</feature>